<evidence type="ECO:0000259" key="1">
    <source>
        <dbReference type="PROSITE" id="PS50125"/>
    </source>
</evidence>
<reference evidence="2" key="1">
    <citation type="journal article" date="2014" name="Int. J. Syst. Evol. Microbiol.">
        <title>Complete genome sequence of Corynebacterium casei LMG S-19264T (=DSM 44701T), isolated from a smear-ripened cheese.</title>
        <authorList>
            <consortium name="US DOE Joint Genome Institute (JGI-PGF)"/>
            <person name="Walter F."/>
            <person name="Albersmeier A."/>
            <person name="Kalinowski J."/>
            <person name="Ruckert C."/>
        </authorList>
    </citation>
    <scope>NUCLEOTIDE SEQUENCE</scope>
    <source>
        <strain evidence="2">KCTC 42651</strain>
    </source>
</reference>
<dbReference type="CDD" id="cd07302">
    <property type="entry name" value="CHD"/>
    <property type="match status" value="1"/>
</dbReference>
<dbReference type="PANTHER" id="PTHR43081:SF11">
    <property type="entry name" value="BLR2264 PROTEIN"/>
    <property type="match status" value="1"/>
</dbReference>
<dbReference type="EMBL" id="BMZS01000001">
    <property type="protein sequence ID" value="GHD39931.1"/>
    <property type="molecule type" value="Genomic_DNA"/>
</dbReference>
<proteinExistence type="predicted"/>
<dbReference type="Proteomes" id="UP000630353">
    <property type="component" value="Unassembled WGS sequence"/>
</dbReference>
<dbReference type="Gene3D" id="3.30.70.1230">
    <property type="entry name" value="Nucleotide cyclase"/>
    <property type="match status" value="1"/>
</dbReference>
<dbReference type="InterPro" id="IPR029787">
    <property type="entry name" value="Nucleotide_cyclase"/>
</dbReference>
<dbReference type="SMART" id="SM00044">
    <property type="entry name" value="CYCc"/>
    <property type="match status" value="1"/>
</dbReference>
<name>A0A918XN65_9PROT</name>
<dbReference type="GO" id="GO:0004016">
    <property type="term" value="F:adenylate cyclase activity"/>
    <property type="evidence" value="ECO:0007669"/>
    <property type="project" value="UniProtKB-ARBA"/>
</dbReference>
<accession>A0A918XN65</accession>
<dbReference type="PROSITE" id="PS50125">
    <property type="entry name" value="GUANYLATE_CYCLASE_2"/>
    <property type="match status" value="1"/>
</dbReference>
<dbReference type="SUPFAM" id="SSF55073">
    <property type="entry name" value="Nucleotide cyclase"/>
    <property type="match status" value="1"/>
</dbReference>
<sequence length="437" mass="47647">MTSSDPRADRTAALLMPRTDPSIASHLRIMHDGGEDDGERPDPSIPPISWLLAGASKHTSTRTLIRDLAALLCDRGMPLLRITCFVRTLHPQASGTSVVWMRERPDPRAVRVLRGMEDTPAFQASPLPLIFQGAAAIRRRLDVPEQTLDFPVLADLRELGATDYVAMPLAFSDGMINFITWATDRPGGFSTEELTVLWELLPALALRIEVIERRELTSQLLEVYLGRQTGRRVLAGAIARGETASIRAAVWYSDIKDFTVLSDRLPREDLIELLNGYFEASVQAVEERGGEILKFLGDGMLAIFPAEADDVRDQAGADRAACHAAMAAARDTVKLVRALNRRRLRQDKPTVDFGIALHLGEVGYGNIGGLERLDFTVIGPAVNLASRIEGLTRGLGVRVLASADFAAAAGETLTPMGRHPVKGLSHPVEVFAPSDLL</sequence>
<dbReference type="AlphaFoldDB" id="A0A918XN65"/>
<organism evidence="2 3">
    <name type="scientific">Thalassobaculum fulvum</name>
    <dbReference type="NCBI Taxonomy" id="1633335"/>
    <lineage>
        <taxon>Bacteria</taxon>
        <taxon>Pseudomonadati</taxon>
        <taxon>Pseudomonadota</taxon>
        <taxon>Alphaproteobacteria</taxon>
        <taxon>Rhodospirillales</taxon>
        <taxon>Thalassobaculaceae</taxon>
        <taxon>Thalassobaculum</taxon>
    </lineage>
</organism>
<dbReference type="RefSeq" id="WP_189987107.1">
    <property type="nucleotide sequence ID" value="NZ_BMZS01000001.1"/>
</dbReference>
<protein>
    <submittedName>
        <fullName evidence="2">Adenylate cyclase</fullName>
    </submittedName>
</protein>
<dbReference type="InterPro" id="IPR050697">
    <property type="entry name" value="Adenylyl/Guanylyl_Cyclase_3/4"/>
</dbReference>
<dbReference type="Pfam" id="PF00211">
    <property type="entry name" value="Guanylate_cyc"/>
    <property type="match status" value="1"/>
</dbReference>
<dbReference type="PANTHER" id="PTHR43081">
    <property type="entry name" value="ADENYLATE CYCLASE, TERMINAL-DIFFERENTIATION SPECIFIC-RELATED"/>
    <property type="match status" value="1"/>
</dbReference>
<evidence type="ECO:0000313" key="3">
    <source>
        <dbReference type="Proteomes" id="UP000630353"/>
    </source>
</evidence>
<dbReference type="InterPro" id="IPR001054">
    <property type="entry name" value="A/G_cyclase"/>
</dbReference>
<keyword evidence="3" id="KW-1185">Reference proteome</keyword>
<comment type="caution">
    <text evidence="2">The sequence shown here is derived from an EMBL/GenBank/DDBJ whole genome shotgun (WGS) entry which is preliminary data.</text>
</comment>
<evidence type="ECO:0000313" key="2">
    <source>
        <dbReference type="EMBL" id="GHD39931.1"/>
    </source>
</evidence>
<dbReference type="GO" id="GO:0035556">
    <property type="term" value="P:intracellular signal transduction"/>
    <property type="evidence" value="ECO:0007669"/>
    <property type="project" value="InterPro"/>
</dbReference>
<dbReference type="GO" id="GO:0006171">
    <property type="term" value="P:cAMP biosynthetic process"/>
    <property type="evidence" value="ECO:0007669"/>
    <property type="project" value="TreeGrafter"/>
</dbReference>
<reference evidence="2" key="2">
    <citation type="submission" date="2020-09" db="EMBL/GenBank/DDBJ databases">
        <authorList>
            <person name="Sun Q."/>
            <person name="Kim S."/>
        </authorList>
    </citation>
    <scope>NUCLEOTIDE SEQUENCE</scope>
    <source>
        <strain evidence="2">KCTC 42651</strain>
    </source>
</reference>
<feature type="domain" description="Guanylate cyclase" evidence="1">
    <location>
        <begin position="249"/>
        <end position="389"/>
    </location>
</feature>
<gene>
    <name evidence="2" type="ORF">GCM10017083_02610</name>
</gene>